<dbReference type="Proteomes" id="UP001202248">
    <property type="component" value="Unassembled WGS sequence"/>
</dbReference>
<gene>
    <name evidence="1" type="ORF">MKP09_23065</name>
</gene>
<accession>A0ABS9SQF7</accession>
<name>A0ABS9SQF7_9BACT</name>
<protein>
    <submittedName>
        <fullName evidence="1">Uncharacterized protein</fullName>
    </submittedName>
</protein>
<organism evidence="1 2">
    <name type="scientific">Niabella ginsengisoli</name>
    <dbReference type="NCBI Taxonomy" id="522298"/>
    <lineage>
        <taxon>Bacteria</taxon>
        <taxon>Pseudomonadati</taxon>
        <taxon>Bacteroidota</taxon>
        <taxon>Chitinophagia</taxon>
        <taxon>Chitinophagales</taxon>
        <taxon>Chitinophagaceae</taxon>
        <taxon>Niabella</taxon>
    </lineage>
</organism>
<dbReference type="EMBL" id="JAKWBL010000004">
    <property type="protein sequence ID" value="MCH5600587.1"/>
    <property type="molecule type" value="Genomic_DNA"/>
</dbReference>
<sequence length="77" mass="9117">MRPLVKTYLTERKKITASTSDPLEREKQVLALKMASRKQMAKVVGMKKANSFFTSEQTFRRKVRDELKNRKQEEKKN</sequence>
<evidence type="ECO:0000313" key="2">
    <source>
        <dbReference type="Proteomes" id="UP001202248"/>
    </source>
</evidence>
<proteinExistence type="predicted"/>
<comment type="caution">
    <text evidence="1">The sequence shown here is derived from an EMBL/GenBank/DDBJ whole genome shotgun (WGS) entry which is preliminary data.</text>
</comment>
<reference evidence="1 2" key="1">
    <citation type="submission" date="2022-02" db="EMBL/GenBank/DDBJ databases">
        <authorList>
            <person name="Min J."/>
        </authorList>
    </citation>
    <scope>NUCLEOTIDE SEQUENCE [LARGE SCALE GENOMIC DNA]</scope>
    <source>
        <strain evidence="1 2">GR10-1</strain>
    </source>
</reference>
<keyword evidence="2" id="KW-1185">Reference proteome</keyword>
<dbReference type="RefSeq" id="WP_240832881.1">
    <property type="nucleotide sequence ID" value="NZ_JAKWBL010000004.1"/>
</dbReference>
<evidence type="ECO:0000313" key="1">
    <source>
        <dbReference type="EMBL" id="MCH5600587.1"/>
    </source>
</evidence>